<protein>
    <recommendedName>
        <fullName evidence="4">Lipoprotein</fullName>
    </recommendedName>
</protein>
<name>A0A2S7T1A6_9BACT</name>
<dbReference type="Proteomes" id="UP000239872">
    <property type="component" value="Unassembled WGS sequence"/>
</dbReference>
<evidence type="ECO:0000313" key="3">
    <source>
        <dbReference type="Proteomes" id="UP000239872"/>
    </source>
</evidence>
<accession>A0A2S7T1A6</accession>
<gene>
    <name evidence="2" type="ORF">CJD36_002525</name>
</gene>
<keyword evidence="3" id="KW-1185">Reference proteome</keyword>
<evidence type="ECO:0000256" key="1">
    <source>
        <dbReference type="SAM" id="Coils"/>
    </source>
</evidence>
<comment type="caution">
    <text evidence="2">The sequence shown here is derived from an EMBL/GenBank/DDBJ whole genome shotgun (WGS) entry which is preliminary data.</text>
</comment>
<organism evidence="2 3">
    <name type="scientific">Flavipsychrobacter stenotrophus</name>
    <dbReference type="NCBI Taxonomy" id="2077091"/>
    <lineage>
        <taxon>Bacteria</taxon>
        <taxon>Pseudomonadati</taxon>
        <taxon>Bacteroidota</taxon>
        <taxon>Chitinophagia</taxon>
        <taxon>Chitinophagales</taxon>
        <taxon>Chitinophagaceae</taxon>
        <taxon>Flavipsychrobacter</taxon>
    </lineage>
</organism>
<evidence type="ECO:0000313" key="2">
    <source>
        <dbReference type="EMBL" id="PQJ12637.1"/>
    </source>
</evidence>
<feature type="coiled-coil region" evidence="1">
    <location>
        <begin position="30"/>
        <end position="69"/>
    </location>
</feature>
<dbReference type="EMBL" id="PPSL01000001">
    <property type="protein sequence ID" value="PQJ12637.1"/>
    <property type="molecule type" value="Genomic_DNA"/>
</dbReference>
<proteinExistence type="predicted"/>
<dbReference type="RefSeq" id="WP_105037520.1">
    <property type="nucleotide sequence ID" value="NZ_PPSL01000001.1"/>
</dbReference>
<sequence length="198" mass="22798">MGKIIIAVFLLLSFGCNSIQEPTQTKEEIVKQVSDSLAKLQADKDSLKAQQEAASKQEVENNKIKQEKECSSKISELNDILSQSNRRRVCDEKSITGIFQNANTYNYDQPEQLVIPYDDILETRMVYGYDKRSPSIHILALGKWRLLVAYSYLFANTSMNDNEKKEYEQNNKIETDKQVQKIHVLLKTIIKCKCNRNV</sequence>
<reference evidence="2 3" key="1">
    <citation type="submission" date="2018-01" db="EMBL/GenBank/DDBJ databases">
        <title>A novel member of the phylum Bacteroidetes isolated from glacier ice.</title>
        <authorList>
            <person name="Liu Q."/>
            <person name="Xin Y.-H."/>
        </authorList>
    </citation>
    <scope>NUCLEOTIDE SEQUENCE [LARGE SCALE GENOMIC DNA]</scope>
    <source>
        <strain evidence="2 3">RB1R16</strain>
    </source>
</reference>
<evidence type="ECO:0008006" key="4">
    <source>
        <dbReference type="Google" id="ProtNLM"/>
    </source>
</evidence>
<keyword evidence="1" id="KW-0175">Coiled coil</keyword>
<dbReference type="AlphaFoldDB" id="A0A2S7T1A6"/>
<dbReference type="PROSITE" id="PS51257">
    <property type="entry name" value="PROKAR_LIPOPROTEIN"/>
    <property type="match status" value="1"/>
</dbReference>